<organism evidence="10">
    <name type="scientific">termite gut metagenome</name>
    <dbReference type="NCBI Taxonomy" id="433724"/>
    <lineage>
        <taxon>unclassified sequences</taxon>
        <taxon>metagenomes</taxon>
        <taxon>organismal metagenomes</taxon>
    </lineage>
</organism>
<dbReference type="GO" id="GO:0004814">
    <property type="term" value="F:arginine-tRNA ligase activity"/>
    <property type="evidence" value="ECO:0007669"/>
    <property type="project" value="UniProtKB-EC"/>
</dbReference>
<dbReference type="GO" id="GO:0005524">
    <property type="term" value="F:ATP binding"/>
    <property type="evidence" value="ECO:0007669"/>
    <property type="project" value="UniProtKB-KW"/>
</dbReference>
<evidence type="ECO:0000259" key="9">
    <source>
        <dbReference type="SMART" id="SM00836"/>
    </source>
</evidence>
<dbReference type="InterPro" id="IPR009080">
    <property type="entry name" value="tRNAsynth_Ia_anticodon-bd"/>
</dbReference>
<evidence type="ECO:0000256" key="3">
    <source>
        <dbReference type="ARBA" id="ARBA00022598"/>
    </source>
</evidence>
<dbReference type="PANTHER" id="PTHR11956:SF5">
    <property type="entry name" value="ARGININE--TRNA LIGASE, CYTOPLASMIC"/>
    <property type="match status" value="1"/>
</dbReference>
<comment type="caution">
    <text evidence="10">The sequence shown here is derived from an EMBL/GenBank/DDBJ whole genome shotgun (WGS) entry which is preliminary data.</text>
</comment>
<gene>
    <name evidence="10" type="ORF">EZS27_031341</name>
</gene>
<accession>A0A5J4QB29</accession>
<evidence type="ECO:0000256" key="2">
    <source>
        <dbReference type="ARBA" id="ARBA00012837"/>
    </source>
</evidence>
<evidence type="ECO:0000256" key="5">
    <source>
        <dbReference type="ARBA" id="ARBA00022840"/>
    </source>
</evidence>
<dbReference type="Gene3D" id="1.10.730.10">
    <property type="entry name" value="Isoleucyl-tRNA Synthetase, Domain 1"/>
    <property type="match status" value="1"/>
</dbReference>
<dbReference type="SMART" id="SM00836">
    <property type="entry name" value="DALR_1"/>
    <property type="match status" value="1"/>
</dbReference>
<evidence type="ECO:0000256" key="8">
    <source>
        <dbReference type="ARBA" id="ARBA00049339"/>
    </source>
</evidence>
<comment type="similarity">
    <text evidence="1">Belongs to the class-I aminoacyl-tRNA synthetase family.</text>
</comment>
<comment type="catalytic activity">
    <reaction evidence="8">
        <text>tRNA(Arg) + L-arginine + ATP = L-arginyl-tRNA(Arg) + AMP + diphosphate</text>
        <dbReference type="Rhea" id="RHEA:20301"/>
        <dbReference type="Rhea" id="RHEA-COMP:9658"/>
        <dbReference type="Rhea" id="RHEA-COMP:9673"/>
        <dbReference type="ChEBI" id="CHEBI:30616"/>
        <dbReference type="ChEBI" id="CHEBI:32682"/>
        <dbReference type="ChEBI" id="CHEBI:33019"/>
        <dbReference type="ChEBI" id="CHEBI:78442"/>
        <dbReference type="ChEBI" id="CHEBI:78513"/>
        <dbReference type="ChEBI" id="CHEBI:456215"/>
        <dbReference type="EC" id="6.1.1.19"/>
    </reaction>
</comment>
<evidence type="ECO:0000313" key="10">
    <source>
        <dbReference type="EMBL" id="KAA6318682.1"/>
    </source>
</evidence>
<feature type="domain" description="DALR anticodon binding" evidence="9">
    <location>
        <begin position="72"/>
        <end position="191"/>
    </location>
</feature>
<dbReference type="Pfam" id="PF05746">
    <property type="entry name" value="DALR_1"/>
    <property type="match status" value="1"/>
</dbReference>
<keyword evidence="4" id="KW-0547">Nucleotide-binding</keyword>
<evidence type="ECO:0000256" key="7">
    <source>
        <dbReference type="ARBA" id="ARBA00023146"/>
    </source>
</evidence>
<evidence type="ECO:0000256" key="6">
    <source>
        <dbReference type="ARBA" id="ARBA00022917"/>
    </source>
</evidence>
<keyword evidence="6" id="KW-0648">Protein biosynthesis</keyword>
<dbReference type="EMBL" id="SNRY01004115">
    <property type="protein sequence ID" value="KAA6318682.1"/>
    <property type="molecule type" value="Genomic_DNA"/>
</dbReference>
<keyword evidence="5" id="KW-0067">ATP-binding</keyword>
<sequence>DDLIEEMIQTARNTSAELGKLYQCSEEEAGNIIRIIGMGALKYFILKVDARKNMTFNPTESIDFNGNTGPFIQYTYARIRSVLRKAAEATIKLPKTISPGIKLNEKEKGLIQLVADYAVIVKQAGDDYSPSIIANYIYDLVKEYNQFYHDYSILQEKNEAIKILRIILSANVAKIIRSGMGLLGIEVPDKM</sequence>
<dbReference type="AlphaFoldDB" id="A0A5J4QB29"/>
<dbReference type="SUPFAM" id="SSF52374">
    <property type="entry name" value="Nucleotidylyl transferase"/>
    <property type="match status" value="1"/>
</dbReference>
<dbReference type="Gene3D" id="3.40.50.620">
    <property type="entry name" value="HUPs"/>
    <property type="match status" value="1"/>
</dbReference>
<evidence type="ECO:0000256" key="1">
    <source>
        <dbReference type="ARBA" id="ARBA00005594"/>
    </source>
</evidence>
<dbReference type="FunFam" id="1.10.730.10:FF:000006">
    <property type="entry name" value="Arginyl-tRNA synthetase 2, mitochondrial"/>
    <property type="match status" value="1"/>
</dbReference>
<keyword evidence="3 10" id="KW-0436">Ligase</keyword>
<dbReference type="InterPro" id="IPR014729">
    <property type="entry name" value="Rossmann-like_a/b/a_fold"/>
</dbReference>
<dbReference type="GO" id="GO:0006420">
    <property type="term" value="P:arginyl-tRNA aminoacylation"/>
    <property type="evidence" value="ECO:0007669"/>
    <property type="project" value="InterPro"/>
</dbReference>
<feature type="non-terminal residue" evidence="10">
    <location>
        <position position="1"/>
    </location>
</feature>
<dbReference type="InterPro" id="IPR001278">
    <property type="entry name" value="Arg-tRNA-ligase"/>
</dbReference>
<dbReference type="InterPro" id="IPR008909">
    <property type="entry name" value="DALR_anticod-bd"/>
</dbReference>
<dbReference type="SUPFAM" id="SSF47323">
    <property type="entry name" value="Anticodon-binding domain of a subclass of class I aminoacyl-tRNA synthetases"/>
    <property type="match status" value="1"/>
</dbReference>
<dbReference type="EC" id="6.1.1.19" evidence="2"/>
<dbReference type="PANTHER" id="PTHR11956">
    <property type="entry name" value="ARGINYL-TRNA SYNTHETASE"/>
    <property type="match status" value="1"/>
</dbReference>
<reference evidence="10" key="1">
    <citation type="submission" date="2019-03" db="EMBL/GenBank/DDBJ databases">
        <title>Single cell metagenomics reveals metabolic interactions within the superorganism composed of flagellate Streblomastix strix and complex community of Bacteroidetes bacteria on its surface.</title>
        <authorList>
            <person name="Treitli S.C."/>
            <person name="Kolisko M."/>
            <person name="Husnik F."/>
            <person name="Keeling P."/>
            <person name="Hampl V."/>
        </authorList>
    </citation>
    <scope>NUCLEOTIDE SEQUENCE</scope>
    <source>
        <strain evidence="10">STM</strain>
    </source>
</reference>
<keyword evidence="7" id="KW-0030">Aminoacyl-tRNA synthetase</keyword>
<protein>
    <recommendedName>
        <fullName evidence="2">arginine--tRNA ligase</fullName>
        <ecNumber evidence="2">6.1.1.19</ecNumber>
    </recommendedName>
</protein>
<proteinExistence type="inferred from homology"/>
<evidence type="ECO:0000256" key="4">
    <source>
        <dbReference type="ARBA" id="ARBA00022741"/>
    </source>
</evidence>
<name>A0A5J4QB29_9ZZZZ</name>